<evidence type="ECO:0000256" key="1">
    <source>
        <dbReference type="SAM" id="MobiDB-lite"/>
    </source>
</evidence>
<sequence length="77" mass="8152">MPGENSEAQPSTKPQCSNEAASSSQPTTSGSGIFSRMINSLAKIADPRNGVPGDPDGTMIAEYYTRANENDRSTDSR</sequence>
<gene>
    <name evidence="2" type="ORF">V865_004321</name>
</gene>
<organism evidence="2 3">
    <name type="scientific">Kwoniella europaea PYCC6329</name>
    <dbReference type="NCBI Taxonomy" id="1423913"/>
    <lineage>
        <taxon>Eukaryota</taxon>
        <taxon>Fungi</taxon>
        <taxon>Dikarya</taxon>
        <taxon>Basidiomycota</taxon>
        <taxon>Agaricomycotina</taxon>
        <taxon>Tremellomycetes</taxon>
        <taxon>Tremellales</taxon>
        <taxon>Cryptococcaceae</taxon>
        <taxon>Kwoniella</taxon>
    </lineage>
</organism>
<dbReference type="KEGG" id="ker:91103122"/>
<evidence type="ECO:0000313" key="3">
    <source>
        <dbReference type="Proteomes" id="UP001358614"/>
    </source>
</evidence>
<name>A0AAX4KKU2_9TREE</name>
<keyword evidence="3" id="KW-1185">Reference proteome</keyword>
<dbReference type="GeneID" id="91103122"/>
<protein>
    <submittedName>
        <fullName evidence="2">Uncharacterized protein</fullName>
    </submittedName>
</protein>
<dbReference type="RefSeq" id="XP_066084202.1">
    <property type="nucleotide sequence ID" value="XM_066228105.1"/>
</dbReference>
<accession>A0AAX4KKU2</accession>
<evidence type="ECO:0000313" key="2">
    <source>
        <dbReference type="EMBL" id="WWD06235.1"/>
    </source>
</evidence>
<proteinExistence type="predicted"/>
<dbReference type="EMBL" id="CP144089">
    <property type="protein sequence ID" value="WWD06235.1"/>
    <property type="molecule type" value="Genomic_DNA"/>
</dbReference>
<feature type="compositionally biased region" description="Polar residues" evidence="1">
    <location>
        <begin position="1"/>
        <end position="32"/>
    </location>
</feature>
<dbReference type="AlphaFoldDB" id="A0AAX4KKU2"/>
<dbReference type="Proteomes" id="UP001358614">
    <property type="component" value="Chromosome 1"/>
</dbReference>
<feature type="region of interest" description="Disordered" evidence="1">
    <location>
        <begin position="1"/>
        <end position="34"/>
    </location>
</feature>
<reference evidence="2 3" key="1">
    <citation type="submission" date="2024-01" db="EMBL/GenBank/DDBJ databases">
        <title>Comparative genomics of Cryptococcus and Kwoniella reveals pathogenesis evolution and contrasting modes of karyotype evolution via chromosome fusion or intercentromeric recombination.</title>
        <authorList>
            <person name="Coelho M.A."/>
            <person name="David-Palma M."/>
            <person name="Shea T."/>
            <person name="Bowers K."/>
            <person name="McGinley-Smith S."/>
            <person name="Mohammad A.W."/>
            <person name="Gnirke A."/>
            <person name="Yurkov A.M."/>
            <person name="Nowrousian M."/>
            <person name="Sun S."/>
            <person name="Cuomo C.A."/>
            <person name="Heitman J."/>
        </authorList>
    </citation>
    <scope>NUCLEOTIDE SEQUENCE [LARGE SCALE GENOMIC DNA]</scope>
    <source>
        <strain evidence="2 3">PYCC6329</strain>
    </source>
</reference>